<dbReference type="RefSeq" id="WP_210230272.1">
    <property type="nucleotide sequence ID" value="NZ_CP072800.1"/>
</dbReference>
<comment type="subcellular location">
    <subcellularLocation>
        <location evidence="1">Cell outer membrane</location>
        <topology evidence="1">Multi-pass membrane protein</topology>
    </subcellularLocation>
</comment>
<evidence type="ECO:0000256" key="11">
    <source>
        <dbReference type="SAM" id="SignalP"/>
    </source>
</evidence>
<evidence type="ECO:0000256" key="8">
    <source>
        <dbReference type="ARBA" id="ARBA00023114"/>
    </source>
</evidence>
<keyword evidence="10" id="KW-0998">Cell outer membrane</keyword>
<dbReference type="InterPro" id="IPR001702">
    <property type="entry name" value="Porin_Gram-ve"/>
</dbReference>
<evidence type="ECO:0000256" key="10">
    <source>
        <dbReference type="ARBA" id="ARBA00023237"/>
    </source>
</evidence>
<dbReference type="PANTHER" id="PTHR34501:SF9">
    <property type="entry name" value="MAJOR OUTER MEMBRANE PROTEIN P.IA"/>
    <property type="match status" value="1"/>
</dbReference>
<evidence type="ECO:0000256" key="3">
    <source>
        <dbReference type="ARBA" id="ARBA00022448"/>
    </source>
</evidence>
<gene>
    <name evidence="13" type="ORF">J8380_08890</name>
</gene>
<dbReference type="InterPro" id="IPR023614">
    <property type="entry name" value="Porin_dom_sf"/>
</dbReference>
<evidence type="ECO:0000256" key="4">
    <source>
        <dbReference type="ARBA" id="ARBA00022452"/>
    </source>
</evidence>
<keyword evidence="6 11" id="KW-0732">Signal</keyword>
<dbReference type="InterPro" id="IPR033900">
    <property type="entry name" value="Gram_neg_porin_domain"/>
</dbReference>
<evidence type="ECO:0000256" key="1">
    <source>
        <dbReference type="ARBA" id="ARBA00004571"/>
    </source>
</evidence>
<sequence>MKKLLAIAVAAALVAPAAAMADTTLYGKLHVSAGSVKDGDGANVKKRGAVESHSSRIGVKGATALDNGMEATYGVELGVQLDGDAENVSNGTANGLTTRNTFVGLKGNFGEVRVGKHDTPAKLATAGMDVFADTYGDMNRIIEADAIRAENVVAYINKFGPVGFAYAHSTDVGGQDRNYNMDYTTDRRFNTPLLTTTDDGTVKADSIMVNYSNGPFVAALGHTAAKATHPTIVGSEKAKMTNIGLGYKAEAGHKVNFIHETDKVTDAGGSEKAKSNLINGVYKIGNVDLKAQYGKTKVSGTDYSETLTSVGVDYNLGKKTAIYGLVSDNKEKSGGVKTNINKAAVVGLVTEF</sequence>
<dbReference type="PANTHER" id="PTHR34501">
    <property type="entry name" value="PROTEIN YDDL-RELATED"/>
    <property type="match status" value="1"/>
</dbReference>
<proteinExistence type="predicted"/>
<evidence type="ECO:0000313" key="13">
    <source>
        <dbReference type="EMBL" id="QTR51636.1"/>
    </source>
</evidence>
<accession>A0ABX7X8T1</accession>
<keyword evidence="9" id="KW-0472">Membrane</keyword>
<keyword evidence="5" id="KW-0812">Transmembrane</keyword>
<evidence type="ECO:0000259" key="12">
    <source>
        <dbReference type="Pfam" id="PF13609"/>
    </source>
</evidence>
<evidence type="ECO:0000313" key="14">
    <source>
        <dbReference type="Proteomes" id="UP000672027"/>
    </source>
</evidence>
<dbReference type="CDD" id="cd00342">
    <property type="entry name" value="gram_neg_porins"/>
    <property type="match status" value="1"/>
</dbReference>
<keyword evidence="14" id="KW-1185">Reference proteome</keyword>
<evidence type="ECO:0000256" key="7">
    <source>
        <dbReference type="ARBA" id="ARBA00023065"/>
    </source>
</evidence>
<feature type="signal peptide" evidence="11">
    <location>
        <begin position="1"/>
        <end position="21"/>
    </location>
</feature>
<keyword evidence="8" id="KW-0626">Porin</keyword>
<evidence type="ECO:0000256" key="6">
    <source>
        <dbReference type="ARBA" id="ARBA00022729"/>
    </source>
</evidence>
<feature type="domain" description="Porin" evidence="12">
    <location>
        <begin position="8"/>
        <end position="330"/>
    </location>
</feature>
<organism evidence="13 14">
    <name type="scientific">Candidatus Thiothrix anitrata</name>
    <dbReference type="NCBI Taxonomy" id="2823902"/>
    <lineage>
        <taxon>Bacteria</taxon>
        <taxon>Pseudomonadati</taxon>
        <taxon>Pseudomonadota</taxon>
        <taxon>Gammaproteobacteria</taxon>
        <taxon>Thiotrichales</taxon>
        <taxon>Thiotrichaceae</taxon>
        <taxon>Thiothrix</taxon>
    </lineage>
</organism>
<keyword evidence="3" id="KW-0813">Transport</keyword>
<reference evidence="13 14" key="1">
    <citation type="submission" date="2021-04" db="EMBL/GenBank/DDBJ databases">
        <title>Genomics, taxonomy and metabolism of representatives of sulfur bacteria of the genus Thiothrix: Thiothrix fructosivorans QT, Thiothrix unzii A1T and three new species, Thiothrix subterranea sp. nov., Thiothrix litoralis sp. nov. and 'Candidatus Thiothrix anitrata' sp. nov.</title>
        <authorList>
            <person name="Ravin N.V."/>
            <person name="Smolyakov D."/>
            <person name="Rudenko T.S."/>
            <person name="Mardanov A.V."/>
            <person name="Beletsky A.V."/>
            <person name="Markov N.D."/>
            <person name="Fomenkov A.I."/>
            <person name="Roberts R.J."/>
            <person name="Karnachuk O.V."/>
            <person name="Novikov A."/>
            <person name="Grabovich M.Y."/>
        </authorList>
    </citation>
    <scope>NUCLEOTIDE SEQUENCE [LARGE SCALE GENOMIC DNA]</scope>
    <source>
        <strain evidence="13 14">A52</strain>
    </source>
</reference>
<evidence type="ECO:0000256" key="2">
    <source>
        <dbReference type="ARBA" id="ARBA00011233"/>
    </source>
</evidence>
<comment type="subunit">
    <text evidence="2">Homotrimer.</text>
</comment>
<dbReference type="Pfam" id="PF13609">
    <property type="entry name" value="Porin_4"/>
    <property type="match status" value="1"/>
</dbReference>
<dbReference type="SUPFAM" id="SSF56935">
    <property type="entry name" value="Porins"/>
    <property type="match status" value="1"/>
</dbReference>
<keyword evidence="4" id="KW-1134">Transmembrane beta strand</keyword>
<name>A0ABX7X8T1_9GAMM</name>
<dbReference type="InterPro" id="IPR050298">
    <property type="entry name" value="Gram-neg_bact_OMP"/>
</dbReference>
<evidence type="ECO:0000256" key="5">
    <source>
        <dbReference type="ARBA" id="ARBA00022692"/>
    </source>
</evidence>
<dbReference type="Proteomes" id="UP000672027">
    <property type="component" value="Chromosome"/>
</dbReference>
<dbReference type="EMBL" id="CP072800">
    <property type="protein sequence ID" value="QTR51636.1"/>
    <property type="molecule type" value="Genomic_DNA"/>
</dbReference>
<dbReference type="Gene3D" id="2.40.160.10">
    <property type="entry name" value="Porin"/>
    <property type="match status" value="1"/>
</dbReference>
<protein>
    <submittedName>
        <fullName evidence="13">Porin</fullName>
    </submittedName>
</protein>
<keyword evidence="7" id="KW-0406">Ion transport</keyword>
<evidence type="ECO:0000256" key="9">
    <source>
        <dbReference type="ARBA" id="ARBA00023136"/>
    </source>
</evidence>
<dbReference type="PRINTS" id="PR00182">
    <property type="entry name" value="ECOLNEIPORIN"/>
</dbReference>
<feature type="chain" id="PRO_5045148038" evidence="11">
    <location>
        <begin position="22"/>
        <end position="352"/>
    </location>
</feature>